<dbReference type="AlphaFoldDB" id="A0A1Q3EMD5"/>
<name>A0A1Q3EMD5_LENED</name>
<sequence>MWTTTGSCPGSIYLRKTSSWNEIAAPVHLNAVEFSSTILSFLYLYFFTREIQRGVSEMWPSVDKTIKASYFTTGKSSSELLDESVSDRFSSSGFRIGGNTIWQSSPTDWEHGSFVEVSTRPLINSSGRFAPSWRISRMRSEIGIKSSSDTDKLKESSIYIVLALEAVVLKRLYPFDYVFTGKRVSSQVSKVSANN</sequence>
<gene>
    <name evidence="1" type="ORF">LENED_010414</name>
</gene>
<dbReference type="Proteomes" id="UP000188533">
    <property type="component" value="Unassembled WGS sequence"/>
</dbReference>
<reference evidence="1 2" key="2">
    <citation type="submission" date="2017-02" db="EMBL/GenBank/DDBJ databases">
        <title>A genome survey and senescence transcriptome analysis in Lentinula edodes.</title>
        <authorList>
            <person name="Sakamoto Y."/>
            <person name="Nakade K."/>
            <person name="Sato S."/>
            <person name="Yoshida Y."/>
            <person name="Miyazaki K."/>
            <person name="Natsume S."/>
            <person name="Konno N."/>
        </authorList>
    </citation>
    <scope>NUCLEOTIDE SEQUENCE [LARGE SCALE GENOMIC DNA]</scope>
    <source>
        <strain evidence="1 2">NBRC 111202</strain>
    </source>
</reference>
<reference evidence="1 2" key="1">
    <citation type="submission" date="2016-08" db="EMBL/GenBank/DDBJ databases">
        <authorList>
            <consortium name="Lentinula edodes genome sequencing consortium"/>
            <person name="Sakamoto Y."/>
            <person name="Nakade K."/>
            <person name="Sato S."/>
            <person name="Yoshida Y."/>
            <person name="Miyazaki K."/>
            <person name="Natsume S."/>
            <person name="Konno N."/>
        </authorList>
    </citation>
    <scope>NUCLEOTIDE SEQUENCE [LARGE SCALE GENOMIC DNA]</scope>
    <source>
        <strain evidence="1 2">NBRC 111202</strain>
    </source>
</reference>
<dbReference type="EMBL" id="BDGU01000629">
    <property type="protein sequence ID" value="GAW08360.1"/>
    <property type="molecule type" value="Genomic_DNA"/>
</dbReference>
<evidence type="ECO:0000313" key="2">
    <source>
        <dbReference type="Proteomes" id="UP000188533"/>
    </source>
</evidence>
<keyword evidence="2" id="KW-1185">Reference proteome</keyword>
<organism evidence="1 2">
    <name type="scientific">Lentinula edodes</name>
    <name type="common">Shiitake mushroom</name>
    <name type="synonym">Lentinus edodes</name>
    <dbReference type="NCBI Taxonomy" id="5353"/>
    <lineage>
        <taxon>Eukaryota</taxon>
        <taxon>Fungi</taxon>
        <taxon>Dikarya</taxon>
        <taxon>Basidiomycota</taxon>
        <taxon>Agaricomycotina</taxon>
        <taxon>Agaricomycetes</taxon>
        <taxon>Agaricomycetidae</taxon>
        <taxon>Agaricales</taxon>
        <taxon>Marasmiineae</taxon>
        <taxon>Omphalotaceae</taxon>
        <taxon>Lentinula</taxon>
    </lineage>
</organism>
<protein>
    <submittedName>
        <fullName evidence="1">Uncharacterized protein</fullName>
    </submittedName>
</protein>
<accession>A0A1Q3EMD5</accession>
<evidence type="ECO:0000313" key="1">
    <source>
        <dbReference type="EMBL" id="GAW08360.1"/>
    </source>
</evidence>
<proteinExistence type="predicted"/>
<comment type="caution">
    <text evidence="1">The sequence shown here is derived from an EMBL/GenBank/DDBJ whole genome shotgun (WGS) entry which is preliminary data.</text>
</comment>